<organism evidence="2 3">
    <name type="scientific">Candidatus Giovannonibacteria bacterium RIFCSPHIGHO2_01_FULL_45_23</name>
    <dbReference type="NCBI Taxonomy" id="1798325"/>
    <lineage>
        <taxon>Bacteria</taxon>
        <taxon>Candidatus Giovannoniibacteriota</taxon>
    </lineage>
</organism>
<feature type="transmembrane region" description="Helical" evidence="1">
    <location>
        <begin position="83"/>
        <end position="108"/>
    </location>
</feature>
<feature type="transmembrane region" description="Helical" evidence="1">
    <location>
        <begin position="7"/>
        <end position="28"/>
    </location>
</feature>
<dbReference type="Proteomes" id="UP000179251">
    <property type="component" value="Unassembled WGS sequence"/>
</dbReference>
<name>A0A1F5VGK3_9BACT</name>
<keyword evidence="1" id="KW-1133">Transmembrane helix</keyword>
<sequence>MKKFLTVKWILVALVGITLYFNMGHIFANTWNTVCQNGGVPQTTFQTIVTVHGELTNFCKPYYVATHRGPGKIDDVIFFSHVVLWPITSVVTPALFWATELIFLGSFAKMMGLA</sequence>
<dbReference type="EMBL" id="MFHD01000016">
    <property type="protein sequence ID" value="OGF62589.1"/>
    <property type="molecule type" value="Genomic_DNA"/>
</dbReference>
<dbReference type="STRING" id="1798325.A2834_02590"/>
<dbReference type="AlphaFoldDB" id="A0A1F5VGK3"/>
<keyword evidence="1" id="KW-0472">Membrane</keyword>
<proteinExistence type="predicted"/>
<comment type="caution">
    <text evidence="2">The sequence shown here is derived from an EMBL/GenBank/DDBJ whole genome shotgun (WGS) entry which is preliminary data.</text>
</comment>
<keyword evidence="1" id="KW-0812">Transmembrane</keyword>
<gene>
    <name evidence="2" type="ORF">A2834_02590</name>
</gene>
<evidence type="ECO:0000313" key="3">
    <source>
        <dbReference type="Proteomes" id="UP000179251"/>
    </source>
</evidence>
<accession>A0A1F5VGK3</accession>
<protein>
    <submittedName>
        <fullName evidence="2">Uncharacterized protein</fullName>
    </submittedName>
</protein>
<evidence type="ECO:0000256" key="1">
    <source>
        <dbReference type="SAM" id="Phobius"/>
    </source>
</evidence>
<reference evidence="2 3" key="1">
    <citation type="journal article" date="2016" name="Nat. Commun.">
        <title>Thousands of microbial genomes shed light on interconnected biogeochemical processes in an aquifer system.</title>
        <authorList>
            <person name="Anantharaman K."/>
            <person name="Brown C.T."/>
            <person name="Hug L.A."/>
            <person name="Sharon I."/>
            <person name="Castelle C.J."/>
            <person name="Probst A.J."/>
            <person name="Thomas B.C."/>
            <person name="Singh A."/>
            <person name="Wilkins M.J."/>
            <person name="Karaoz U."/>
            <person name="Brodie E.L."/>
            <person name="Williams K.H."/>
            <person name="Hubbard S.S."/>
            <person name="Banfield J.F."/>
        </authorList>
    </citation>
    <scope>NUCLEOTIDE SEQUENCE [LARGE SCALE GENOMIC DNA]</scope>
</reference>
<evidence type="ECO:0000313" key="2">
    <source>
        <dbReference type="EMBL" id="OGF62589.1"/>
    </source>
</evidence>